<feature type="transmembrane region" description="Helical" evidence="10">
    <location>
        <begin position="1319"/>
        <end position="1342"/>
    </location>
</feature>
<keyword evidence="13" id="KW-1185">Reference proteome</keyword>
<dbReference type="InterPro" id="IPR010929">
    <property type="entry name" value="PDR_CDR_ABC"/>
</dbReference>
<feature type="transmembrane region" description="Helical" evidence="10">
    <location>
        <begin position="628"/>
        <end position="649"/>
    </location>
</feature>
<dbReference type="FunFam" id="3.40.50.300:FF:000054">
    <property type="entry name" value="ABC multidrug transporter atrF"/>
    <property type="match status" value="1"/>
</dbReference>
<dbReference type="Proteomes" id="UP000054466">
    <property type="component" value="Unassembled WGS sequence"/>
</dbReference>
<feature type="region of interest" description="Disordered" evidence="9">
    <location>
        <begin position="1"/>
        <end position="31"/>
    </location>
</feature>
<feature type="transmembrane region" description="Helical" evidence="10">
    <location>
        <begin position="1349"/>
        <end position="1378"/>
    </location>
</feature>
<dbReference type="STRING" id="569365.A0A0D2CE71"/>
<dbReference type="EMBL" id="KN847042">
    <property type="protein sequence ID" value="KIW29433.1"/>
    <property type="molecule type" value="Genomic_DNA"/>
</dbReference>
<keyword evidence="3" id="KW-0813">Transport</keyword>
<dbReference type="HOGENOM" id="CLU_000604_35_0_1"/>
<dbReference type="PROSITE" id="PS00211">
    <property type="entry name" value="ABC_TRANSPORTER_1"/>
    <property type="match status" value="1"/>
</dbReference>
<dbReference type="InterPro" id="IPR017871">
    <property type="entry name" value="ABC_transporter-like_CS"/>
</dbReference>
<proteinExistence type="inferred from homology"/>
<dbReference type="InterPro" id="IPR003593">
    <property type="entry name" value="AAA+_ATPase"/>
</dbReference>
<evidence type="ECO:0000259" key="11">
    <source>
        <dbReference type="PROSITE" id="PS50893"/>
    </source>
</evidence>
<dbReference type="SMART" id="SM00382">
    <property type="entry name" value="AAA"/>
    <property type="match status" value="2"/>
</dbReference>
<keyword evidence="4 10" id="KW-0812">Transmembrane</keyword>
<dbReference type="OrthoDB" id="245989at2759"/>
<dbReference type="InterPro" id="IPR027417">
    <property type="entry name" value="P-loop_NTPase"/>
</dbReference>
<feature type="domain" description="ABC transporter" evidence="11">
    <location>
        <begin position="854"/>
        <end position="1097"/>
    </location>
</feature>
<evidence type="ECO:0000256" key="3">
    <source>
        <dbReference type="ARBA" id="ARBA00022448"/>
    </source>
</evidence>
<dbReference type="InterPro" id="IPR013525">
    <property type="entry name" value="ABC2_TM"/>
</dbReference>
<dbReference type="InterPro" id="IPR034001">
    <property type="entry name" value="ABCG_PDR_1"/>
</dbReference>
<evidence type="ECO:0000256" key="2">
    <source>
        <dbReference type="ARBA" id="ARBA00006012"/>
    </source>
</evidence>
<dbReference type="PANTHER" id="PTHR19241">
    <property type="entry name" value="ATP-BINDING CASSETTE TRANSPORTER"/>
    <property type="match status" value="1"/>
</dbReference>
<feature type="transmembrane region" description="Helical" evidence="10">
    <location>
        <begin position="766"/>
        <end position="787"/>
    </location>
</feature>
<sequence>MPVQNTVSSLDLGASTKATTNMDTQSSFGRDALSIHRWQEQMTDPSEKIEDADMASTATKFEPQGGEDQFAELVRSSTEIMHSYNLFIDIDQPSLNPTSPEFNKKKWAKTFFYAIRNDNLRYPQRTAGVSFQKLNVSGRQSSTGYQKSVISAVVDIPRAIVQAASNRSRTVQILKDFEGLVKSGEMLVVLGRPGSGASTFLKSIAGEVHGLYMDAGSDINYQGIPWEVMHQRYRGEVVYQAETDVHFPHLTVGQTLLFDALAKTPRNRLPGVTRKKHAQVIRDVVMAVFGLTHTVNTRVGNDYVRGVSGGERKRVSIAEVALTRSPLQCWDNSTRGLDSATALEFVKTLRLSAELADSTAIVAIYQASQDAYDAFDKVILLYEGRQIYFGRTETAKKYFTDMGFYCPERQTTADFLTSLTSPSERIVKLGFENKVPRTPDDFAQAWQRSKERETLLQEIAAFNREFPLNGPSVHKFKQSKRAEQAALTLPQSPYTISIPMQMDLCITRGFQRLLGNKDFFLITIIGNLIISLVLGSIFYNLSPSTTSITPRGTLIYFAVLFNALNSALEVFSLYEQRPIVEKQSRYALYHPFCEAISSIITELPNKILSAIAFNVPLYFLADLRRESGAFFIFLLFGFTSTLAMSMVFRTIAQTTKTIHQALTPSAFFVLALVIYTGYIVPTSEMQDWLRWINYLDPIAYGYESLMVNEFHGRQFPCAQFVPAGPTYQNTTGLERACTASGALPGSDYVDGSYYIDAVFGYRHSHLWRNFGILIAFIVFFMATYLIAAEYIHSERSKGEVLVFRRGHAPKSMATLAQDEESADKSLPDDRIFDSTGTDTGSQFRTGALKQTSTFHWRDVSYEVSIKGKPRQILNEVNGWIKPGSLTALMGASGAGKTTLLDVLGSRVTMGVVTGHMLVDGSPRDRSFQRKTGYVGQQDLHLATSTVRESLRFSALLRQPESVSVEEKLAHVENVIELLEMKAYAEAIVGVPGEGLNVEQRKRLTIGVELAAKPDLLLFVDEPTSGLDSQTAWSVTTLLKKLSDNGQAILCTIHQPSAMLFQQFDRLLLLAEGGKTVYFGDIGEESETLTSYFEKYGARACDPAENPAEWMLEVIGAAPGSQAIRDWPETWRSSHEHAEVLRELLDLESHAREREAATKEGSASRTTTIKATQFAAPLVDQMRLCTQRVFQQYWRTPSYIYSKLFLCLATSIFIGASFYDADITIQGLQNQMFAIFMIMVILAFLVYQTMPNFVTQRDLYEVRERPANTYAWYIFMCANVVVELAWNTVAAPLIFFPFYYLVGMTHNAQPAHQVGERGALMFLLTWCFTLFTATFADLIIAGLPTAEIGAIIALVLFSLCLIFCGVIATPSALPGFWIFMYRVSPLTYLIGGFLSTGLANNEVQCSLLEMSRLEPPRGQTCGEYLATYMQLAGGSLSNPNATEHCEFCPIASTNTFLASVSSYYGERWRNFGIMWAFIIFNIAGAFFLYWLARVPKKDLSDRLRFRSLAARE</sequence>
<evidence type="ECO:0000256" key="9">
    <source>
        <dbReference type="SAM" id="MobiDB-lite"/>
    </source>
</evidence>
<keyword evidence="6" id="KW-0067">ATP-binding</keyword>
<feature type="compositionally biased region" description="Polar residues" evidence="9">
    <location>
        <begin position="16"/>
        <end position="28"/>
    </location>
</feature>
<dbReference type="Pfam" id="PF06422">
    <property type="entry name" value="PDR_CDR"/>
    <property type="match status" value="1"/>
</dbReference>
<feature type="transmembrane region" description="Helical" evidence="10">
    <location>
        <begin position="661"/>
        <end position="680"/>
    </location>
</feature>
<dbReference type="Pfam" id="PF00005">
    <property type="entry name" value="ABC_tran"/>
    <property type="match status" value="2"/>
</dbReference>
<dbReference type="PROSITE" id="PS50893">
    <property type="entry name" value="ABC_TRANSPORTER_2"/>
    <property type="match status" value="2"/>
</dbReference>
<dbReference type="SUPFAM" id="SSF52540">
    <property type="entry name" value="P-loop containing nucleoside triphosphate hydrolases"/>
    <property type="match status" value="2"/>
</dbReference>
<accession>A0A0D2CE71</accession>
<gene>
    <name evidence="12" type="ORF">PV07_05248</name>
</gene>
<dbReference type="RefSeq" id="XP_016249649.1">
    <property type="nucleotide sequence ID" value="XM_016392130.1"/>
</dbReference>
<comment type="subcellular location">
    <subcellularLocation>
        <location evidence="1">Membrane</location>
        <topology evidence="1">Multi-pass membrane protein</topology>
    </subcellularLocation>
</comment>
<feature type="transmembrane region" description="Helical" evidence="10">
    <location>
        <begin position="553"/>
        <end position="574"/>
    </location>
</feature>
<dbReference type="InterPro" id="IPR003439">
    <property type="entry name" value="ABC_transporter-like_ATP-bd"/>
</dbReference>
<dbReference type="InterPro" id="IPR029481">
    <property type="entry name" value="ABC_trans_N"/>
</dbReference>
<keyword evidence="8 10" id="KW-0472">Membrane</keyword>
<feature type="transmembrane region" description="Helical" evidence="10">
    <location>
        <begin position="1199"/>
        <end position="1218"/>
    </location>
</feature>
<evidence type="ECO:0000256" key="6">
    <source>
        <dbReference type="ARBA" id="ARBA00022840"/>
    </source>
</evidence>
<dbReference type="GeneID" id="27344442"/>
<evidence type="ECO:0000256" key="5">
    <source>
        <dbReference type="ARBA" id="ARBA00022741"/>
    </source>
</evidence>
<evidence type="ECO:0000256" key="10">
    <source>
        <dbReference type="SAM" id="Phobius"/>
    </source>
</evidence>
<dbReference type="Pfam" id="PF01061">
    <property type="entry name" value="ABC2_membrane"/>
    <property type="match status" value="2"/>
</dbReference>
<dbReference type="Pfam" id="PF14510">
    <property type="entry name" value="ABC_trans_N"/>
    <property type="match status" value="1"/>
</dbReference>
<dbReference type="GO" id="GO:0016887">
    <property type="term" value="F:ATP hydrolysis activity"/>
    <property type="evidence" value="ECO:0007669"/>
    <property type="project" value="InterPro"/>
</dbReference>
<dbReference type="CDD" id="cd03233">
    <property type="entry name" value="ABCG_PDR_domain1"/>
    <property type="match status" value="1"/>
</dbReference>
<keyword evidence="5" id="KW-0547">Nucleotide-binding</keyword>
<evidence type="ECO:0000313" key="12">
    <source>
        <dbReference type="EMBL" id="KIW29433.1"/>
    </source>
</evidence>
<dbReference type="CDD" id="cd03232">
    <property type="entry name" value="ABCG_PDR_domain2"/>
    <property type="match status" value="1"/>
</dbReference>
<feature type="transmembrane region" description="Helical" evidence="10">
    <location>
        <begin position="1230"/>
        <end position="1249"/>
    </location>
</feature>
<dbReference type="Gene3D" id="3.40.50.300">
    <property type="entry name" value="P-loop containing nucleotide triphosphate hydrolases"/>
    <property type="match status" value="2"/>
</dbReference>
<feature type="domain" description="ABC transporter" evidence="11">
    <location>
        <begin position="151"/>
        <end position="408"/>
    </location>
</feature>
<name>A0A0D2CE71_9EURO</name>
<evidence type="ECO:0000256" key="1">
    <source>
        <dbReference type="ARBA" id="ARBA00004141"/>
    </source>
</evidence>
<protein>
    <recommendedName>
        <fullName evidence="11">ABC transporter domain-containing protein</fullName>
    </recommendedName>
</protein>
<dbReference type="VEuPathDB" id="FungiDB:PV07_05248"/>
<dbReference type="GO" id="GO:0140359">
    <property type="term" value="F:ABC-type transporter activity"/>
    <property type="evidence" value="ECO:0007669"/>
    <property type="project" value="InterPro"/>
</dbReference>
<evidence type="ECO:0000256" key="8">
    <source>
        <dbReference type="ARBA" id="ARBA00023136"/>
    </source>
</evidence>
<feature type="transmembrane region" description="Helical" evidence="10">
    <location>
        <begin position="1471"/>
        <end position="1491"/>
    </location>
</feature>
<comment type="similarity">
    <text evidence="2">Belongs to the ABC transporter superfamily. ABCG family. PDR (TC 3.A.1.205) subfamily.</text>
</comment>
<dbReference type="GO" id="GO:0005524">
    <property type="term" value="F:ATP binding"/>
    <property type="evidence" value="ECO:0007669"/>
    <property type="project" value="UniProtKB-KW"/>
</dbReference>
<feature type="transmembrane region" description="Helical" evidence="10">
    <location>
        <begin position="519"/>
        <end position="541"/>
    </location>
</feature>
<evidence type="ECO:0000256" key="4">
    <source>
        <dbReference type="ARBA" id="ARBA00022692"/>
    </source>
</evidence>
<evidence type="ECO:0000256" key="7">
    <source>
        <dbReference type="ARBA" id="ARBA00022989"/>
    </source>
</evidence>
<feature type="transmembrane region" description="Helical" evidence="10">
    <location>
        <begin position="1269"/>
        <end position="1299"/>
    </location>
</feature>
<keyword evidence="7 10" id="KW-1133">Transmembrane helix</keyword>
<organism evidence="12 13">
    <name type="scientific">Cladophialophora immunda</name>
    <dbReference type="NCBI Taxonomy" id="569365"/>
    <lineage>
        <taxon>Eukaryota</taxon>
        <taxon>Fungi</taxon>
        <taxon>Dikarya</taxon>
        <taxon>Ascomycota</taxon>
        <taxon>Pezizomycotina</taxon>
        <taxon>Eurotiomycetes</taxon>
        <taxon>Chaetothyriomycetidae</taxon>
        <taxon>Chaetothyriales</taxon>
        <taxon>Herpotrichiellaceae</taxon>
        <taxon>Cladophialophora</taxon>
    </lineage>
</organism>
<dbReference type="GO" id="GO:0016020">
    <property type="term" value="C:membrane"/>
    <property type="evidence" value="ECO:0007669"/>
    <property type="project" value="UniProtKB-SubCell"/>
</dbReference>
<reference evidence="12 13" key="1">
    <citation type="submission" date="2015-01" db="EMBL/GenBank/DDBJ databases">
        <title>The Genome Sequence of Cladophialophora immunda CBS83496.</title>
        <authorList>
            <consortium name="The Broad Institute Genomics Platform"/>
            <person name="Cuomo C."/>
            <person name="de Hoog S."/>
            <person name="Gorbushina A."/>
            <person name="Stielow B."/>
            <person name="Teixiera M."/>
            <person name="Abouelleil A."/>
            <person name="Chapman S.B."/>
            <person name="Priest M."/>
            <person name="Young S.K."/>
            <person name="Wortman J."/>
            <person name="Nusbaum C."/>
            <person name="Birren B."/>
        </authorList>
    </citation>
    <scope>NUCLEOTIDE SEQUENCE [LARGE SCALE GENOMIC DNA]</scope>
    <source>
        <strain evidence="12 13">CBS 83496</strain>
    </source>
</reference>
<dbReference type="InterPro" id="IPR034003">
    <property type="entry name" value="ABCG_PDR_2"/>
</dbReference>
<evidence type="ECO:0000313" key="13">
    <source>
        <dbReference type="Proteomes" id="UP000054466"/>
    </source>
</evidence>